<comment type="caution">
    <text evidence="3">The sequence shown here is derived from an EMBL/GenBank/DDBJ whole genome shotgun (WGS) entry which is preliminary data.</text>
</comment>
<dbReference type="EMBL" id="QXIR01000001">
    <property type="protein sequence ID" value="RIW39043.1"/>
    <property type="molecule type" value="Genomic_DNA"/>
</dbReference>
<evidence type="ECO:0000259" key="2">
    <source>
        <dbReference type="Pfam" id="PF01370"/>
    </source>
</evidence>
<dbReference type="Gene3D" id="3.40.50.720">
    <property type="entry name" value="NAD(P)-binding Rossmann-like Domain"/>
    <property type="match status" value="1"/>
</dbReference>
<reference evidence="3 4" key="1">
    <citation type="submission" date="2018-09" db="EMBL/GenBank/DDBJ databases">
        <title>Bacillus saliacetes sp. nov., isolated from Thai shrimp paste (Ka-pi).</title>
        <authorList>
            <person name="Daroonpunt R."/>
            <person name="Tanasupawat S."/>
            <person name="Yiamsombut S."/>
        </authorList>
    </citation>
    <scope>NUCLEOTIDE SEQUENCE [LARGE SCALE GENOMIC DNA]</scope>
    <source>
        <strain evidence="3 4">SKP7-4</strain>
    </source>
</reference>
<keyword evidence="4" id="KW-1185">Reference proteome</keyword>
<dbReference type="AlphaFoldDB" id="A0A3A1RC83"/>
<dbReference type="Pfam" id="PF01370">
    <property type="entry name" value="Epimerase"/>
    <property type="match status" value="1"/>
</dbReference>
<evidence type="ECO:0000256" key="1">
    <source>
        <dbReference type="ARBA" id="ARBA00007637"/>
    </source>
</evidence>
<gene>
    <name evidence="3" type="ORF">D3H55_01430</name>
</gene>
<dbReference type="InterPro" id="IPR001509">
    <property type="entry name" value="Epimerase_deHydtase"/>
</dbReference>
<dbReference type="Proteomes" id="UP000265801">
    <property type="component" value="Unassembled WGS sequence"/>
</dbReference>
<evidence type="ECO:0000313" key="3">
    <source>
        <dbReference type="EMBL" id="RIW39043.1"/>
    </source>
</evidence>
<organism evidence="3 4">
    <name type="scientific">Bacillus salacetis</name>
    <dbReference type="NCBI Taxonomy" id="2315464"/>
    <lineage>
        <taxon>Bacteria</taxon>
        <taxon>Bacillati</taxon>
        <taxon>Bacillota</taxon>
        <taxon>Bacilli</taxon>
        <taxon>Bacillales</taxon>
        <taxon>Bacillaceae</taxon>
        <taxon>Bacillus</taxon>
    </lineage>
</organism>
<dbReference type="PANTHER" id="PTHR43000">
    <property type="entry name" value="DTDP-D-GLUCOSE 4,6-DEHYDRATASE-RELATED"/>
    <property type="match status" value="1"/>
</dbReference>
<name>A0A3A1RC83_9BACI</name>
<dbReference type="Gene3D" id="3.90.25.10">
    <property type="entry name" value="UDP-galactose 4-epimerase, domain 1"/>
    <property type="match status" value="1"/>
</dbReference>
<proteinExistence type="inferred from homology"/>
<dbReference type="InterPro" id="IPR036291">
    <property type="entry name" value="NAD(P)-bd_dom_sf"/>
</dbReference>
<feature type="domain" description="NAD-dependent epimerase/dehydratase" evidence="2">
    <location>
        <begin position="18"/>
        <end position="231"/>
    </location>
</feature>
<protein>
    <submittedName>
        <fullName evidence="3">NAD-dependent epimerase/dehydratase family protein</fullName>
    </submittedName>
</protein>
<accession>A0A3A1RC83</accession>
<dbReference type="SUPFAM" id="SSF51735">
    <property type="entry name" value="NAD(P)-binding Rossmann-fold domains"/>
    <property type="match status" value="1"/>
</dbReference>
<evidence type="ECO:0000313" key="4">
    <source>
        <dbReference type="Proteomes" id="UP000265801"/>
    </source>
</evidence>
<sequence>MHAPGTEGLDGRQMKKTVLITGASGFTGTEACRFFSSKGYAVTGIIRGKSGSIDGGNYVKADLLRSDEIQEIMAEQKPDFVLHLAGDNHAGRSWSRPSATFDANVNGTLNLLESVRLHAPSSKILVAGSLIDFNPCGTQAPNHPYGVTKYLQVFLSKCWAQMYSLDVTFARPANLIGPGESTGICALLAAKLAGIEQGEGKGNLPLHNFQSQRDFLDVRDAVKAYELIFREGGRLQEYALATGISRTLGEVAQVLVRLTSAEVEITYELDEEEEPFAVDTSEIRALGWQPEIPFEQSMADILNYHRTCC</sequence>
<dbReference type="OrthoDB" id="9779041at2"/>
<comment type="similarity">
    <text evidence="1">Belongs to the NAD(P)-dependent epimerase/dehydratase family.</text>
</comment>